<gene>
    <name evidence="1" type="ORF">BJ138DRAFT_815376</name>
</gene>
<keyword evidence="2" id="KW-1185">Reference proteome</keyword>
<proteinExistence type="predicted"/>
<protein>
    <submittedName>
        <fullName evidence="1">Uncharacterized protein</fullName>
    </submittedName>
</protein>
<evidence type="ECO:0000313" key="2">
    <source>
        <dbReference type="Proteomes" id="UP000790377"/>
    </source>
</evidence>
<comment type="caution">
    <text evidence="1">The sequence shown here is derived from an EMBL/GenBank/DDBJ whole genome shotgun (WGS) entry which is preliminary data.</text>
</comment>
<dbReference type="EMBL" id="MU267656">
    <property type="protein sequence ID" value="KAH7912250.1"/>
    <property type="molecule type" value="Genomic_DNA"/>
</dbReference>
<reference evidence="1" key="1">
    <citation type="journal article" date="2021" name="New Phytol.">
        <title>Evolutionary innovations through gain and loss of genes in the ectomycorrhizal Boletales.</title>
        <authorList>
            <person name="Wu G."/>
            <person name="Miyauchi S."/>
            <person name="Morin E."/>
            <person name="Kuo A."/>
            <person name="Drula E."/>
            <person name="Varga T."/>
            <person name="Kohler A."/>
            <person name="Feng B."/>
            <person name="Cao Y."/>
            <person name="Lipzen A."/>
            <person name="Daum C."/>
            <person name="Hundley H."/>
            <person name="Pangilinan J."/>
            <person name="Johnson J."/>
            <person name="Barry K."/>
            <person name="LaButti K."/>
            <person name="Ng V."/>
            <person name="Ahrendt S."/>
            <person name="Min B."/>
            <person name="Choi I.G."/>
            <person name="Park H."/>
            <person name="Plett J.M."/>
            <person name="Magnuson J."/>
            <person name="Spatafora J.W."/>
            <person name="Nagy L.G."/>
            <person name="Henrissat B."/>
            <person name="Grigoriev I.V."/>
            <person name="Yang Z.L."/>
            <person name="Xu J."/>
            <person name="Martin F.M."/>
        </authorList>
    </citation>
    <scope>NUCLEOTIDE SEQUENCE</scope>
    <source>
        <strain evidence="1">ATCC 28755</strain>
    </source>
</reference>
<evidence type="ECO:0000313" key="1">
    <source>
        <dbReference type="EMBL" id="KAH7912250.1"/>
    </source>
</evidence>
<sequence length="343" mass="36490">MDNMFQSNLSGLRSSHHGPFTGNPSPPKENNPPSESYSGSIFSSDTTGATASTSPTTSTYNMSSTANSSTPPTATHAASSSTLPSQSSITTSTSSHYSTTSSKSSSSLTATSSKSNAGAIAGGVIGGVVFIGCVAVGLILFCRYRARKRTAPSSEFMRNEDRTVTPIFRLDSNAPNAVAQAHNASGVPLPLRQDPYYTGPVLSDMKFPEVMTSSQPSRPSIDKSPYIVQYPETDGYGSYTYPPQFSTPIGEGNEGWSEEKGGYGAGIRSISPAGLPIAEEHHPQGSPYQPFLQNSYPVLWQMANPAAMDLVPQRRSVTVRRSAEVPSRTSFRPISQSDDFSRT</sequence>
<accession>A0ACB8AG85</accession>
<name>A0ACB8AG85_9AGAM</name>
<organism evidence="1 2">
    <name type="scientific">Hygrophoropsis aurantiaca</name>
    <dbReference type="NCBI Taxonomy" id="72124"/>
    <lineage>
        <taxon>Eukaryota</taxon>
        <taxon>Fungi</taxon>
        <taxon>Dikarya</taxon>
        <taxon>Basidiomycota</taxon>
        <taxon>Agaricomycotina</taxon>
        <taxon>Agaricomycetes</taxon>
        <taxon>Agaricomycetidae</taxon>
        <taxon>Boletales</taxon>
        <taxon>Coniophorineae</taxon>
        <taxon>Hygrophoropsidaceae</taxon>
        <taxon>Hygrophoropsis</taxon>
    </lineage>
</organism>
<dbReference type="Proteomes" id="UP000790377">
    <property type="component" value="Unassembled WGS sequence"/>
</dbReference>